<reference evidence="10 11" key="1">
    <citation type="journal article" date="2004" name="Extremophiles">
        <title>Halobacillus locisalis sp. nov., a halophilic bacterium isolated from a marine solar saltern of the Yellow Sea in Korea.</title>
        <authorList>
            <person name="Yoon J.H."/>
            <person name="Kang K.H."/>
            <person name="Oh T.K."/>
            <person name="Park Y.H."/>
        </authorList>
    </citation>
    <scope>NUCLEOTIDE SEQUENCE [LARGE SCALE GENOMIC DNA]</scope>
    <source>
        <strain evidence="10 11">KCTC 3788</strain>
    </source>
</reference>
<evidence type="ECO:0000256" key="3">
    <source>
        <dbReference type="ARBA" id="ARBA00013080"/>
    </source>
</evidence>
<comment type="caution">
    <text evidence="10">The sequence shown here is derived from an EMBL/GenBank/DDBJ whole genome shotgun (WGS) entry which is preliminary data.</text>
</comment>
<dbReference type="Pfam" id="PF01678">
    <property type="entry name" value="DAP_epimerase"/>
    <property type="match status" value="2"/>
</dbReference>
<dbReference type="PANTHER" id="PTHR31689">
    <property type="entry name" value="DIAMINOPIMELATE EPIMERASE, CHLOROPLASTIC"/>
    <property type="match status" value="1"/>
</dbReference>
<dbReference type="UniPathway" id="UPA00034">
    <property type="reaction ID" value="UER00025"/>
</dbReference>
<evidence type="ECO:0000256" key="2">
    <source>
        <dbReference type="ARBA" id="ARBA00010219"/>
    </source>
</evidence>
<keyword evidence="5 8" id="KW-0457">Lysine biosynthesis</keyword>
<dbReference type="RefSeq" id="WP_181471435.1">
    <property type="nucleotide sequence ID" value="NZ_JACEFG010000001.1"/>
</dbReference>
<feature type="binding site" evidence="8">
    <location>
        <begin position="78"/>
        <end position="79"/>
    </location>
    <ligand>
        <name>substrate</name>
    </ligand>
</feature>
<gene>
    <name evidence="8" type="primary">dapF</name>
    <name evidence="10" type="ORF">H0266_05895</name>
</gene>
<feature type="active site" description="Proton donor" evidence="8">
    <location>
        <position position="77"/>
    </location>
</feature>
<dbReference type="AlphaFoldDB" id="A0A838CQU2"/>
<feature type="active site" evidence="9">
    <location>
        <position position="77"/>
    </location>
</feature>
<evidence type="ECO:0000256" key="7">
    <source>
        <dbReference type="ARBA" id="ARBA00051712"/>
    </source>
</evidence>
<feature type="binding site" evidence="8">
    <location>
        <begin position="227"/>
        <end position="228"/>
    </location>
    <ligand>
        <name>substrate</name>
    </ligand>
</feature>
<accession>A0A838CQU2</accession>
<comment type="similarity">
    <text evidence="2 8">Belongs to the diaminopimelate epimerase family.</text>
</comment>
<proteinExistence type="inferred from homology"/>
<keyword evidence="8" id="KW-0963">Cytoplasm</keyword>
<evidence type="ECO:0000256" key="5">
    <source>
        <dbReference type="ARBA" id="ARBA00023154"/>
    </source>
</evidence>
<protein>
    <recommendedName>
        <fullName evidence="3 8">Diaminopimelate epimerase</fullName>
        <shortName evidence="8">DAP epimerase</shortName>
        <ecNumber evidence="3 8">5.1.1.7</ecNumber>
    </recommendedName>
    <alternativeName>
        <fullName evidence="8">PLP-independent amino acid racemase</fullName>
    </alternativeName>
</protein>
<evidence type="ECO:0000256" key="6">
    <source>
        <dbReference type="ARBA" id="ARBA00023235"/>
    </source>
</evidence>
<dbReference type="SUPFAM" id="SSF54506">
    <property type="entry name" value="Diaminopimelate epimerase-like"/>
    <property type="match status" value="2"/>
</dbReference>
<feature type="site" description="Could be important to modulate the pK values of the two catalytic cysteine residues" evidence="8">
    <location>
        <position position="217"/>
    </location>
</feature>
<dbReference type="PROSITE" id="PS01326">
    <property type="entry name" value="DAP_EPIMERASE"/>
    <property type="match status" value="1"/>
</dbReference>
<evidence type="ECO:0000256" key="1">
    <source>
        <dbReference type="ARBA" id="ARBA00005196"/>
    </source>
</evidence>
<organism evidence="10 11">
    <name type="scientific">Halobacillus locisalis</name>
    <dbReference type="NCBI Taxonomy" id="220753"/>
    <lineage>
        <taxon>Bacteria</taxon>
        <taxon>Bacillati</taxon>
        <taxon>Bacillota</taxon>
        <taxon>Bacilli</taxon>
        <taxon>Bacillales</taxon>
        <taxon>Bacillaceae</taxon>
        <taxon>Halobacillus</taxon>
    </lineage>
</organism>
<dbReference type="NCBIfam" id="TIGR00652">
    <property type="entry name" value="DapF"/>
    <property type="match status" value="1"/>
</dbReference>
<dbReference type="InterPro" id="IPR001653">
    <property type="entry name" value="DAP_epimerase_DapF"/>
</dbReference>
<evidence type="ECO:0000313" key="11">
    <source>
        <dbReference type="Proteomes" id="UP000571017"/>
    </source>
</evidence>
<sequence>MKIPFIKCHGSGNDFILIDEIEHNLSFTEEEREQLSILLCDRIDGVGSDGILFVMSSDKAEGRMRMFNSDGSEAEMCGNGLRCVARHMIEKTGKSRIAIQTEKAVLEVSQVEEIYPKIDTFSVAIEPVSFAPASLPLDVSENEIVDGWIPELSEKYKFTALSVPNPHIVAMVNKVDQEDLLEVGQKANQLPSVFPKGVNVSFVQVLEKNKIFVQTFERGVGLTNACGTAMSASSLVSTLLGPNELNQPIIVINKGGLVNCIVSKDQEGSFSIQLRGNGTNVFRAILDVNDSLDSFCLYGRETFDTENEIYEKLEQYAASQVGGES</sequence>
<dbReference type="EC" id="5.1.1.7" evidence="3 8"/>
<dbReference type="GO" id="GO:0008837">
    <property type="term" value="F:diaminopimelate epimerase activity"/>
    <property type="evidence" value="ECO:0007669"/>
    <property type="project" value="UniProtKB-UniRule"/>
</dbReference>
<dbReference type="HAMAP" id="MF_00197">
    <property type="entry name" value="DAP_epimerase"/>
    <property type="match status" value="1"/>
</dbReference>
<name>A0A838CQU2_9BACI</name>
<feature type="binding site" evidence="8">
    <location>
        <position position="13"/>
    </location>
    <ligand>
        <name>substrate</name>
    </ligand>
</feature>
<keyword evidence="11" id="KW-1185">Reference proteome</keyword>
<keyword evidence="4 8" id="KW-0028">Amino-acid biosynthesis</keyword>
<dbReference type="GO" id="GO:0005829">
    <property type="term" value="C:cytosol"/>
    <property type="evidence" value="ECO:0007669"/>
    <property type="project" value="TreeGrafter"/>
</dbReference>
<dbReference type="Gene3D" id="3.10.310.10">
    <property type="entry name" value="Diaminopimelate Epimerase, Chain A, domain 1"/>
    <property type="match status" value="2"/>
</dbReference>
<dbReference type="EMBL" id="JACEFG010000001">
    <property type="protein sequence ID" value="MBA2174437.1"/>
    <property type="molecule type" value="Genomic_DNA"/>
</dbReference>
<feature type="binding site" evidence="8">
    <location>
        <position position="68"/>
    </location>
    <ligand>
        <name>substrate</name>
    </ligand>
</feature>
<comment type="caution">
    <text evidence="8">Lacks conserved residue(s) required for the propagation of feature annotation.</text>
</comment>
<feature type="binding site" evidence="8">
    <location>
        <begin position="217"/>
        <end position="218"/>
    </location>
    <ligand>
        <name>substrate</name>
    </ligand>
</feature>
<dbReference type="InterPro" id="IPR018510">
    <property type="entry name" value="DAP_epimerase_AS"/>
</dbReference>
<evidence type="ECO:0000313" key="10">
    <source>
        <dbReference type="EMBL" id="MBA2174437.1"/>
    </source>
</evidence>
<comment type="subunit">
    <text evidence="8">Homodimer.</text>
</comment>
<dbReference type="PANTHER" id="PTHR31689:SF0">
    <property type="entry name" value="DIAMINOPIMELATE EPIMERASE"/>
    <property type="match status" value="1"/>
</dbReference>
<feature type="site" description="Could be important to modulate the pK values of the two catalytic cysteine residues" evidence="8">
    <location>
        <position position="167"/>
    </location>
</feature>
<evidence type="ECO:0000256" key="8">
    <source>
        <dbReference type="HAMAP-Rule" id="MF_00197"/>
    </source>
</evidence>
<comment type="pathway">
    <text evidence="1 8">Amino-acid biosynthesis; L-lysine biosynthesis via DAP pathway; DL-2,6-diaminopimelate from LL-2,6-diaminopimelate: step 1/1.</text>
</comment>
<comment type="catalytic activity">
    <reaction evidence="7 8">
        <text>(2S,6S)-2,6-diaminopimelate = meso-2,6-diaminopimelate</text>
        <dbReference type="Rhea" id="RHEA:15393"/>
        <dbReference type="ChEBI" id="CHEBI:57609"/>
        <dbReference type="ChEBI" id="CHEBI:57791"/>
        <dbReference type="EC" id="5.1.1.7"/>
    </reaction>
</comment>
<comment type="subcellular location">
    <subcellularLocation>
        <location evidence="8">Cytoplasm</location>
    </subcellularLocation>
</comment>
<keyword evidence="6 8" id="KW-0413">Isomerase</keyword>
<feature type="active site" description="Proton acceptor" evidence="8">
    <location>
        <position position="226"/>
    </location>
</feature>
<dbReference type="Proteomes" id="UP000571017">
    <property type="component" value="Unassembled WGS sequence"/>
</dbReference>
<dbReference type="GO" id="GO:0009089">
    <property type="term" value="P:lysine biosynthetic process via diaminopimelate"/>
    <property type="evidence" value="ECO:0007669"/>
    <property type="project" value="UniProtKB-UniRule"/>
</dbReference>
<evidence type="ECO:0000256" key="4">
    <source>
        <dbReference type="ARBA" id="ARBA00022605"/>
    </source>
</evidence>
<comment type="function">
    <text evidence="8">Catalyzes the stereoinversion of LL-2,6-diaminopimelate (L,L-DAP) to meso-diaminopimelate (meso-DAP), a precursor of L-lysine and an essential component of the bacterial peptidoglycan.</text>
</comment>
<evidence type="ECO:0000256" key="9">
    <source>
        <dbReference type="PROSITE-ProRule" id="PRU10125"/>
    </source>
</evidence>
<feature type="binding site" evidence="8">
    <location>
        <position position="165"/>
    </location>
    <ligand>
        <name>substrate</name>
    </ligand>
</feature>
<feature type="binding site" evidence="8">
    <location>
        <position position="199"/>
    </location>
    <ligand>
        <name>substrate</name>
    </ligand>
</feature>